<name>A0A074ZGH6_OPIVI</name>
<reference evidence="2 3" key="1">
    <citation type="submission" date="2013-11" db="EMBL/GenBank/DDBJ databases">
        <title>Opisthorchis viverrini - life in the bile duct.</title>
        <authorList>
            <person name="Young N.D."/>
            <person name="Nagarajan N."/>
            <person name="Lin S.J."/>
            <person name="Korhonen P.K."/>
            <person name="Jex A.R."/>
            <person name="Hall R.S."/>
            <person name="Safavi-Hemami H."/>
            <person name="Kaewkong W."/>
            <person name="Bertrand D."/>
            <person name="Gao S."/>
            <person name="Seet Q."/>
            <person name="Wongkham S."/>
            <person name="Teh B.T."/>
            <person name="Wongkham C."/>
            <person name="Intapan P.M."/>
            <person name="Maleewong W."/>
            <person name="Yang X."/>
            <person name="Hu M."/>
            <person name="Wang Z."/>
            <person name="Hofmann A."/>
            <person name="Sternberg P.W."/>
            <person name="Tan P."/>
            <person name="Wang J."/>
            <person name="Gasser R.B."/>
        </authorList>
    </citation>
    <scope>NUCLEOTIDE SEQUENCE [LARGE SCALE GENOMIC DNA]</scope>
</reference>
<dbReference type="KEGG" id="ovi:T265_07641"/>
<proteinExistence type="predicted"/>
<feature type="region of interest" description="Disordered" evidence="1">
    <location>
        <begin position="1"/>
        <end position="32"/>
    </location>
</feature>
<sequence length="127" mass="13888">MTSGEVNNRNPKDTQVDFKRCKSNRVKAQRQQSSRTETYCTNLTHTDIPDQCNCIECTAALYDSQWKTSYAESSKHTDAIGAAFGITSTTASCVSASSSFEAVPSIRPMGVSCPIRRTSLNGFVYTA</sequence>
<gene>
    <name evidence="2" type="ORF">T265_07641</name>
</gene>
<evidence type="ECO:0000313" key="3">
    <source>
        <dbReference type="Proteomes" id="UP000054324"/>
    </source>
</evidence>
<dbReference type="GeneID" id="20321820"/>
<protein>
    <submittedName>
        <fullName evidence="2">Uncharacterized protein</fullName>
    </submittedName>
</protein>
<feature type="compositionally biased region" description="Basic and acidic residues" evidence="1">
    <location>
        <begin position="10"/>
        <end position="20"/>
    </location>
</feature>
<dbReference type="CTD" id="20321820"/>
<evidence type="ECO:0000313" key="2">
    <source>
        <dbReference type="EMBL" id="KER24752.1"/>
    </source>
</evidence>
<evidence type="ECO:0000256" key="1">
    <source>
        <dbReference type="SAM" id="MobiDB-lite"/>
    </source>
</evidence>
<dbReference type="RefSeq" id="XP_009171478.1">
    <property type="nucleotide sequence ID" value="XM_009173214.1"/>
</dbReference>
<organism evidence="2 3">
    <name type="scientific">Opisthorchis viverrini</name>
    <name type="common">Southeast Asian liver fluke</name>
    <dbReference type="NCBI Taxonomy" id="6198"/>
    <lineage>
        <taxon>Eukaryota</taxon>
        <taxon>Metazoa</taxon>
        <taxon>Spiralia</taxon>
        <taxon>Lophotrochozoa</taxon>
        <taxon>Platyhelminthes</taxon>
        <taxon>Trematoda</taxon>
        <taxon>Digenea</taxon>
        <taxon>Opisthorchiida</taxon>
        <taxon>Opisthorchiata</taxon>
        <taxon>Opisthorchiidae</taxon>
        <taxon>Opisthorchis</taxon>
    </lineage>
</organism>
<dbReference type="EMBL" id="KL596798">
    <property type="protein sequence ID" value="KER24752.1"/>
    <property type="molecule type" value="Genomic_DNA"/>
</dbReference>
<dbReference type="AlphaFoldDB" id="A0A074ZGH6"/>
<accession>A0A074ZGH6</accession>
<keyword evidence="3" id="KW-1185">Reference proteome</keyword>
<dbReference type="Proteomes" id="UP000054324">
    <property type="component" value="Unassembled WGS sequence"/>
</dbReference>